<comment type="caution">
    <text evidence="2">The sequence shown here is derived from an EMBL/GenBank/DDBJ whole genome shotgun (WGS) entry which is preliminary data.</text>
</comment>
<dbReference type="AlphaFoldDB" id="A0ABD6EPG6"/>
<organism evidence="2 3">
    <name type="scientific">Gnathostoma spinigerum</name>
    <dbReference type="NCBI Taxonomy" id="75299"/>
    <lineage>
        <taxon>Eukaryota</taxon>
        <taxon>Metazoa</taxon>
        <taxon>Ecdysozoa</taxon>
        <taxon>Nematoda</taxon>
        <taxon>Chromadorea</taxon>
        <taxon>Rhabditida</taxon>
        <taxon>Spirurina</taxon>
        <taxon>Gnathostomatomorpha</taxon>
        <taxon>Gnathostomatoidea</taxon>
        <taxon>Gnathostomatidae</taxon>
        <taxon>Gnathostoma</taxon>
    </lineage>
</organism>
<feature type="compositionally biased region" description="Polar residues" evidence="1">
    <location>
        <begin position="42"/>
        <end position="52"/>
    </location>
</feature>
<name>A0ABD6EPG6_9BILA</name>
<accession>A0ABD6EPG6</accession>
<keyword evidence="3" id="KW-1185">Reference proteome</keyword>
<protein>
    <submittedName>
        <fullName evidence="2">Uncharacterized protein</fullName>
    </submittedName>
</protein>
<feature type="region of interest" description="Disordered" evidence="1">
    <location>
        <begin position="40"/>
        <end position="63"/>
    </location>
</feature>
<evidence type="ECO:0000313" key="2">
    <source>
        <dbReference type="EMBL" id="MFH4981166.1"/>
    </source>
</evidence>
<sequence length="82" mass="9269">MLRRLPTEIKLKADDVEQMGDAIKELTEKVKSEIVVSEEVENNSGNLPPQTESSRDAEIRRRIGAPLPRIRMSIASDRRPIS</sequence>
<dbReference type="EMBL" id="JBGFUD010006719">
    <property type="protein sequence ID" value="MFH4981166.1"/>
    <property type="molecule type" value="Genomic_DNA"/>
</dbReference>
<dbReference type="Proteomes" id="UP001608902">
    <property type="component" value="Unassembled WGS sequence"/>
</dbReference>
<proteinExistence type="predicted"/>
<evidence type="ECO:0000256" key="1">
    <source>
        <dbReference type="SAM" id="MobiDB-lite"/>
    </source>
</evidence>
<reference evidence="2 3" key="1">
    <citation type="submission" date="2024-08" db="EMBL/GenBank/DDBJ databases">
        <title>Gnathostoma spinigerum genome.</title>
        <authorList>
            <person name="Gonzalez-Bertolin B."/>
            <person name="Monzon S."/>
            <person name="Zaballos A."/>
            <person name="Jimenez P."/>
            <person name="Dekumyoy P."/>
            <person name="Varona S."/>
            <person name="Cuesta I."/>
            <person name="Sumanam S."/>
            <person name="Adisakwattana P."/>
            <person name="Gasser R.B."/>
            <person name="Hernandez-Gonzalez A."/>
            <person name="Young N.D."/>
            <person name="Perteguer M.J."/>
        </authorList>
    </citation>
    <scope>NUCLEOTIDE SEQUENCE [LARGE SCALE GENOMIC DNA]</scope>
    <source>
        <strain evidence="2">AL3</strain>
        <tissue evidence="2">Liver</tissue>
    </source>
</reference>
<evidence type="ECO:0000313" key="3">
    <source>
        <dbReference type="Proteomes" id="UP001608902"/>
    </source>
</evidence>
<gene>
    <name evidence="2" type="ORF">AB6A40_007875</name>
</gene>